<evidence type="ECO:0000259" key="5">
    <source>
        <dbReference type="PROSITE" id="PS50921"/>
    </source>
</evidence>
<name>A0ABV8FPL6_9ACTN</name>
<dbReference type="InterPro" id="IPR011006">
    <property type="entry name" value="CheY-like_superfamily"/>
</dbReference>
<feature type="domain" description="ANTAR" evidence="5">
    <location>
        <begin position="161"/>
        <end position="222"/>
    </location>
</feature>
<dbReference type="SUPFAM" id="SSF55781">
    <property type="entry name" value="GAF domain-like"/>
    <property type="match status" value="1"/>
</dbReference>
<dbReference type="SMART" id="SM01012">
    <property type="entry name" value="ANTAR"/>
    <property type="match status" value="1"/>
</dbReference>
<organism evidence="6 7">
    <name type="scientific">Nocardiopsis sediminis</name>
    <dbReference type="NCBI Taxonomy" id="1778267"/>
    <lineage>
        <taxon>Bacteria</taxon>
        <taxon>Bacillati</taxon>
        <taxon>Actinomycetota</taxon>
        <taxon>Actinomycetes</taxon>
        <taxon>Streptosporangiales</taxon>
        <taxon>Nocardiopsidaceae</taxon>
        <taxon>Nocardiopsis</taxon>
    </lineage>
</organism>
<dbReference type="InterPro" id="IPR029016">
    <property type="entry name" value="GAF-like_dom_sf"/>
</dbReference>
<evidence type="ECO:0000313" key="6">
    <source>
        <dbReference type="EMBL" id="MFC3996927.1"/>
    </source>
</evidence>
<dbReference type="RefSeq" id="WP_378533416.1">
    <property type="nucleotide sequence ID" value="NZ_JBHSBH010000008.1"/>
</dbReference>
<dbReference type="SMART" id="SM00065">
    <property type="entry name" value="GAF"/>
    <property type="match status" value="1"/>
</dbReference>
<keyword evidence="4" id="KW-0804">Transcription</keyword>
<dbReference type="Proteomes" id="UP001595847">
    <property type="component" value="Unassembled WGS sequence"/>
</dbReference>
<sequence>MAKTFVELADTLVAGFDVVDFLHVLARRSVELLNVDAAGILLADHRDRLRFIAASTEQARFLEILQLQDQEGPCMDAYRLGEQVSCDDITGSAQRWPRFSEAALREGFSSVNGLPLRLRDETVGALNLLRRSPGPLDPGDIALGQGLADVATVGIVNSRSVRERDMLAEQLQSALNSRIVIEQAKGVLSERRGVGMDEAFELLRSFARTNNRRLSEVARGVVRREPDVGELVGARPGTGLG</sequence>
<dbReference type="Pfam" id="PF13185">
    <property type="entry name" value="GAF_2"/>
    <property type="match status" value="1"/>
</dbReference>
<accession>A0ABV8FPL6</accession>
<evidence type="ECO:0000256" key="3">
    <source>
        <dbReference type="ARBA" id="ARBA00023015"/>
    </source>
</evidence>
<protein>
    <submittedName>
        <fullName evidence="6">GAF and ANTAR domain-containing protein</fullName>
    </submittedName>
</protein>
<dbReference type="InterPro" id="IPR012074">
    <property type="entry name" value="GAF_ANTAR"/>
</dbReference>
<dbReference type="InterPro" id="IPR005561">
    <property type="entry name" value="ANTAR"/>
</dbReference>
<evidence type="ECO:0000256" key="2">
    <source>
        <dbReference type="ARBA" id="ARBA00022777"/>
    </source>
</evidence>
<gene>
    <name evidence="6" type="ORF">ACFOVU_13435</name>
</gene>
<dbReference type="PIRSF" id="PIRSF036625">
    <property type="entry name" value="GAF_ANTAR"/>
    <property type="match status" value="1"/>
</dbReference>
<dbReference type="InterPro" id="IPR003018">
    <property type="entry name" value="GAF"/>
</dbReference>
<reference evidence="7" key="1">
    <citation type="journal article" date="2019" name="Int. J. Syst. Evol. Microbiol.">
        <title>The Global Catalogue of Microorganisms (GCM) 10K type strain sequencing project: providing services to taxonomists for standard genome sequencing and annotation.</title>
        <authorList>
            <consortium name="The Broad Institute Genomics Platform"/>
            <consortium name="The Broad Institute Genome Sequencing Center for Infectious Disease"/>
            <person name="Wu L."/>
            <person name="Ma J."/>
        </authorList>
    </citation>
    <scope>NUCLEOTIDE SEQUENCE [LARGE SCALE GENOMIC DNA]</scope>
    <source>
        <strain evidence="7">TBRC 1826</strain>
    </source>
</reference>
<evidence type="ECO:0000256" key="1">
    <source>
        <dbReference type="ARBA" id="ARBA00022679"/>
    </source>
</evidence>
<dbReference type="Gene3D" id="1.10.10.10">
    <property type="entry name" value="Winged helix-like DNA-binding domain superfamily/Winged helix DNA-binding domain"/>
    <property type="match status" value="1"/>
</dbReference>
<keyword evidence="7" id="KW-1185">Reference proteome</keyword>
<dbReference type="PROSITE" id="PS50921">
    <property type="entry name" value="ANTAR"/>
    <property type="match status" value="1"/>
</dbReference>
<dbReference type="EMBL" id="JBHSBH010000008">
    <property type="protein sequence ID" value="MFC3996927.1"/>
    <property type="molecule type" value="Genomic_DNA"/>
</dbReference>
<keyword evidence="2" id="KW-0418">Kinase</keyword>
<dbReference type="InterPro" id="IPR036388">
    <property type="entry name" value="WH-like_DNA-bd_sf"/>
</dbReference>
<keyword evidence="1" id="KW-0808">Transferase</keyword>
<comment type="caution">
    <text evidence="6">The sequence shown here is derived from an EMBL/GenBank/DDBJ whole genome shotgun (WGS) entry which is preliminary data.</text>
</comment>
<dbReference type="SUPFAM" id="SSF52172">
    <property type="entry name" value="CheY-like"/>
    <property type="match status" value="1"/>
</dbReference>
<evidence type="ECO:0000313" key="7">
    <source>
        <dbReference type="Proteomes" id="UP001595847"/>
    </source>
</evidence>
<keyword evidence="3" id="KW-0805">Transcription regulation</keyword>
<evidence type="ECO:0000256" key="4">
    <source>
        <dbReference type="ARBA" id="ARBA00023163"/>
    </source>
</evidence>
<proteinExistence type="predicted"/>
<dbReference type="Gene3D" id="3.30.450.40">
    <property type="match status" value="1"/>
</dbReference>
<dbReference type="Pfam" id="PF03861">
    <property type="entry name" value="ANTAR"/>
    <property type="match status" value="1"/>
</dbReference>